<reference evidence="11 12" key="1">
    <citation type="submission" date="2015-12" db="EMBL/GenBank/DDBJ databases">
        <authorList>
            <person name="Shamseldin A."/>
            <person name="Moawad H."/>
            <person name="Abd El-Rahim W.M."/>
            <person name="Sadowsky M.J."/>
        </authorList>
    </citation>
    <scope>NUCLEOTIDE SEQUENCE [LARGE SCALE GENOMIC DNA]</scope>
    <source>
        <strain evidence="11 12">SJ5A-1</strain>
    </source>
</reference>
<feature type="transmembrane region" description="Helical" evidence="9">
    <location>
        <begin position="87"/>
        <end position="109"/>
    </location>
</feature>
<feature type="transmembrane region" description="Helical" evidence="9">
    <location>
        <begin position="20"/>
        <end position="48"/>
    </location>
</feature>
<dbReference type="NCBIfam" id="TIGR01726">
    <property type="entry name" value="HEQRo_perm_3TM"/>
    <property type="match status" value="1"/>
</dbReference>
<dbReference type="RefSeq" id="WP_058862240.1">
    <property type="nucleotide sequence ID" value="NZ_LPXO01000005.1"/>
</dbReference>
<dbReference type="InterPro" id="IPR000515">
    <property type="entry name" value="MetI-like"/>
</dbReference>
<keyword evidence="5 9" id="KW-0812">Transmembrane</keyword>
<dbReference type="Gene3D" id="1.10.3720.10">
    <property type="entry name" value="MetI-like"/>
    <property type="match status" value="1"/>
</dbReference>
<keyword evidence="6" id="KW-0029">Amino-acid transport</keyword>
<evidence type="ECO:0000256" key="7">
    <source>
        <dbReference type="ARBA" id="ARBA00022989"/>
    </source>
</evidence>
<proteinExistence type="inferred from homology"/>
<keyword evidence="4" id="KW-1003">Cell membrane</keyword>
<dbReference type="STRING" id="1685382.AVJ23_11030"/>
<dbReference type="OrthoDB" id="9814550at2"/>
<feature type="domain" description="ABC transmembrane type-1" evidence="10">
    <location>
        <begin position="21"/>
        <end position="210"/>
    </location>
</feature>
<dbReference type="InterPro" id="IPR043429">
    <property type="entry name" value="ArtM/GltK/GlnP/TcyL/YhdX-like"/>
</dbReference>
<evidence type="ECO:0000313" key="12">
    <source>
        <dbReference type="Proteomes" id="UP000054396"/>
    </source>
</evidence>
<keyword evidence="7 9" id="KW-1133">Transmembrane helix</keyword>
<dbReference type="GO" id="GO:0043190">
    <property type="term" value="C:ATP-binding cassette (ABC) transporter complex"/>
    <property type="evidence" value="ECO:0007669"/>
    <property type="project" value="InterPro"/>
</dbReference>
<evidence type="ECO:0000256" key="9">
    <source>
        <dbReference type="RuleBase" id="RU363032"/>
    </source>
</evidence>
<dbReference type="GO" id="GO:0006865">
    <property type="term" value="P:amino acid transport"/>
    <property type="evidence" value="ECO:0007669"/>
    <property type="project" value="UniProtKB-KW"/>
</dbReference>
<evidence type="ECO:0000256" key="6">
    <source>
        <dbReference type="ARBA" id="ARBA00022970"/>
    </source>
</evidence>
<feature type="transmembrane region" description="Helical" evidence="9">
    <location>
        <begin position="55"/>
        <end position="75"/>
    </location>
</feature>
<evidence type="ECO:0000256" key="4">
    <source>
        <dbReference type="ARBA" id="ARBA00022475"/>
    </source>
</evidence>
<dbReference type="AlphaFoldDB" id="A0A0W7WK44"/>
<gene>
    <name evidence="11" type="ORF">AVJ23_11030</name>
</gene>
<dbReference type="SUPFAM" id="SSF161098">
    <property type="entry name" value="MetI-like"/>
    <property type="match status" value="1"/>
</dbReference>
<dbReference type="InterPro" id="IPR010065">
    <property type="entry name" value="AA_ABC_transptr_permease_3TM"/>
</dbReference>
<dbReference type="Proteomes" id="UP000054396">
    <property type="component" value="Unassembled WGS sequence"/>
</dbReference>
<comment type="similarity">
    <text evidence="2">Belongs to the binding-protein-dependent transport system permease family. HisMQ subfamily.</text>
</comment>
<evidence type="ECO:0000256" key="5">
    <source>
        <dbReference type="ARBA" id="ARBA00022692"/>
    </source>
</evidence>
<keyword evidence="12" id="KW-1185">Reference proteome</keyword>
<comment type="subcellular location">
    <subcellularLocation>
        <location evidence="1">Cell inner membrane</location>
        <topology evidence="1">Multi-pass membrane protein</topology>
    </subcellularLocation>
    <subcellularLocation>
        <location evidence="9">Cell membrane</location>
        <topology evidence="9">Multi-pass membrane protein</topology>
    </subcellularLocation>
</comment>
<feature type="transmembrane region" description="Helical" evidence="9">
    <location>
        <begin position="191"/>
        <end position="213"/>
    </location>
</feature>
<dbReference type="CDD" id="cd06261">
    <property type="entry name" value="TM_PBP2"/>
    <property type="match status" value="1"/>
</dbReference>
<dbReference type="EMBL" id="LPXO01000005">
    <property type="protein sequence ID" value="KUF10955.1"/>
    <property type="molecule type" value="Genomic_DNA"/>
</dbReference>
<feature type="transmembrane region" description="Helical" evidence="9">
    <location>
        <begin position="151"/>
        <end position="171"/>
    </location>
</feature>
<organism evidence="11 12">
    <name type="scientific">Pseudoponticoccus marisrubri</name>
    <dbReference type="NCBI Taxonomy" id="1685382"/>
    <lineage>
        <taxon>Bacteria</taxon>
        <taxon>Pseudomonadati</taxon>
        <taxon>Pseudomonadota</taxon>
        <taxon>Alphaproteobacteria</taxon>
        <taxon>Rhodobacterales</taxon>
        <taxon>Roseobacteraceae</taxon>
        <taxon>Pseudoponticoccus</taxon>
    </lineage>
</organism>
<evidence type="ECO:0000256" key="3">
    <source>
        <dbReference type="ARBA" id="ARBA00022448"/>
    </source>
</evidence>
<accession>A0A0W7WK44</accession>
<comment type="caution">
    <text evidence="11">The sequence shown here is derived from an EMBL/GenBank/DDBJ whole genome shotgun (WGS) entry which is preliminary data.</text>
</comment>
<evidence type="ECO:0000256" key="8">
    <source>
        <dbReference type="ARBA" id="ARBA00023136"/>
    </source>
</evidence>
<dbReference type="Pfam" id="PF00528">
    <property type="entry name" value="BPD_transp_1"/>
    <property type="match status" value="1"/>
</dbReference>
<keyword evidence="3 9" id="KW-0813">Transport</keyword>
<evidence type="ECO:0000259" key="10">
    <source>
        <dbReference type="PROSITE" id="PS50928"/>
    </source>
</evidence>
<dbReference type="PROSITE" id="PS50928">
    <property type="entry name" value="ABC_TM1"/>
    <property type="match status" value="1"/>
</dbReference>
<evidence type="ECO:0000313" key="11">
    <source>
        <dbReference type="EMBL" id="KUF10955.1"/>
    </source>
</evidence>
<keyword evidence="8 9" id="KW-0472">Membrane</keyword>
<evidence type="ECO:0000256" key="1">
    <source>
        <dbReference type="ARBA" id="ARBA00004429"/>
    </source>
</evidence>
<protein>
    <submittedName>
        <fullName evidence="11">ABC transporter</fullName>
    </submittedName>
</protein>
<name>A0A0W7WK44_9RHOB</name>
<evidence type="ECO:0000256" key="2">
    <source>
        <dbReference type="ARBA" id="ARBA00010072"/>
    </source>
</evidence>
<dbReference type="InterPro" id="IPR035906">
    <property type="entry name" value="MetI-like_sf"/>
</dbReference>
<sequence length="225" mass="25142">MDYNFQFNVVWRNFDALLEGAWLTLQLGVFAFTCGCLIGLVGAACLSFAPRPVRWLVHAFVIFITNTPALIQIYFLYFGLPEFGIRWSNEACVLIGLTLNAGAYLTMILRAGFLSVRQTEMEAGETMGMSLPQRIRYIVVPHIAKSIYPALANFFIVILVMGTSVGAVIGVDELTGQAINLSTVNYRWLEYFTIVALMYVVLTFIASIGLALLGRWAFRVKARIF</sequence>
<dbReference type="PANTHER" id="PTHR30614">
    <property type="entry name" value="MEMBRANE COMPONENT OF AMINO ACID ABC TRANSPORTER"/>
    <property type="match status" value="1"/>
</dbReference>
<dbReference type="GO" id="GO:0022857">
    <property type="term" value="F:transmembrane transporter activity"/>
    <property type="evidence" value="ECO:0007669"/>
    <property type="project" value="InterPro"/>
</dbReference>
<dbReference type="PANTHER" id="PTHR30614:SF0">
    <property type="entry name" value="L-CYSTINE TRANSPORT SYSTEM PERMEASE PROTEIN TCYL"/>
    <property type="match status" value="1"/>
</dbReference>